<proteinExistence type="predicted"/>
<name>A0A081RN73_9ARCH</name>
<evidence type="ECO:0000313" key="2">
    <source>
        <dbReference type="EMBL" id="KEQ56646.1"/>
    </source>
</evidence>
<dbReference type="PATRIC" id="fig|1502293.3.peg.835"/>
<dbReference type="AlphaFoldDB" id="A0A081RN73"/>
<comment type="caution">
    <text evidence="2">The sequence shown here is derived from an EMBL/GenBank/DDBJ whole genome shotgun (WGS) entry which is preliminary data.</text>
</comment>
<keyword evidence="1" id="KW-1133">Transmembrane helix</keyword>
<keyword evidence="3" id="KW-1185">Reference proteome</keyword>
<reference evidence="2 3" key="1">
    <citation type="submission" date="2014-06" db="EMBL/GenBank/DDBJ databases">
        <authorList>
            <person name="Ngugi D.K."/>
            <person name="Blom J."/>
            <person name="Alam I."/>
            <person name="Rashid M."/>
            <person name="Ba Alawi W."/>
            <person name="Zhang G."/>
            <person name="Hikmawan T."/>
            <person name="Guan Y."/>
            <person name="Antunes A."/>
            <person name="Siam R."/>
            <person name="ElDorry H."/>
            <person name="Bajic V."/>
            <person name="Stingl U."/>
        </authorList>
    </citation>
    <scope>NUCLEOTIDE SEQUENCE [LARGE SCALE GENOMIC DNA]</scope>
    <source>
        <strain evidence="2">SCGC AAA799-N04</strain>
    </source>
</reference>
<dbReference type="Proteomes" id="UP000028059">
    <property type="component" value="Unassembled WGS sequence"/>
</dbReference>
<gene>
    <name evidence="2" type="ORF">AAA799N04_00907</name>
</gene>
<evidence type="ECO:0000313" key="3">
    <source>
        <dbReference type="Proteomes" id="UP000028059"/>
    </source>
</evidence>
<keyword evidence="1" id="KW-0812">Transmembrane</keyword>
<feature type="transmembrane region" description="Helical" evidence="1">
    <location>
        <begin position="6"/>
        <end position="25"/>
    </location>
</feature>
<organism evidence="2 3">
    <name type="scientific">Marine Group I thaumarchaeote SCGC AAA799-N04</name>
    <dbReference type="NCBI Taxonomy" id="1502293"/>
    <lineage>
        <taxon>Archaea</taxon>
        <taxon>Nitrososphaerota</taxon>
        <taxon>Marine Group I</taxon>
    </lineage>
</organism>
<protein>
    <submittedName>
        <fullName evidence="2">Uncharacterized protein</fullName>
    </submittedName>
</protein>
<evidence type="ECO:0000256" key="1">
    <source>
        <dbReference type="SAM" id="Phobius"/>
    </source>
</evidence>
<sequence>MKHIILVGILVAGIVIGFFSIQFIMNSNLDVMKIFCDRHDDQMYELAEKMRNIRLLQNESTLGNDEYDRLEQEFQKFTDDALERKEWYVENCVY</sequence>
<keyword evidence="1" id="KW-0472">Membrane</keyword>
<dbReference type="EMBL" id="JOKN01000013">
    <property type="protein sequence ID" value="KEQ56646.1"/>
    <property type="molecule type" value="Genomic_DNA"/>
</dbReference>
<accession>A0A081RN73</accession>